<evidence type="ECO:0000313" key="1">
    <source>
        <dbReference type="EMBL" id="MBW0539085.1"/>
    </source>
</evidence>
<name>A0A9Q3FDI5_9BASI</name>
<keyword evidence="2" id="KW-1185">Reference proteome</keyword>
<gene>
    <name evidence="1" type="ORF">O181_078800</name>
</gene>
<proteinExistence type="predicted"/>
<comment type="caution">
    <text evidence="1">The sequence shown here is derived from an EMBL/GenBank/DDBJ whole genome shotgun (WGS) entry which is preliminary data.</text>
</comment>
<dbReference type="EMBL" id="AVOT02043680">
    <property type="protein sequence ID" value="MBW0539085.1"/>
    <property type="molecule type" value="Genomic_DNA"/>
</dbReference>
<organism evidence="1 2">
    <name type="scientific">Austropuccinia psidii MF-1</name>
    <dbReference type="NCBI Taxonomy" id="1389203"/>
    <lineage>
        <taxon>Eukaryota</taxon>
        <taxon>Fungi</taxon>
        <taxon>Dikarya</taxon>
        <taxon>Basidiomycota</taxon>
        <taxon>Pucciniomycotina</taxon>
        <taxon>Pucciniomycetes</taxon>
        <taxon>Pucciniales</taxon>
        <taxon>Sphaerophragmiaceae</taxon>
        <taxon>Austropuccinia</taxon>
    </lineage>
</organism>
<dbReference type="AlphaFoldDB" id="A0A9Q3FDI5"/>
<sequence length="122" mass="13588">MRPNAPKGAPRLAHLTQISAINLKGHRNLKWPYRAMNFNIQVMALVFVLRSSPIKVGGTITTMGNNPQMVFMEIPARSWFLANCPYYHFISDCPIVVFNGLFGPNPPFLANSPPHQTPGQSL</sequence>
<protein>
    <submittedName>
        <fullName evidence="1">Uncharacterized protein</fullName>
    </submittedName>
</protein>
<accession>A0A9Q3FDI5</accession>
<evidence type="ECO:0000313" key="2">
    <source>
        <dbReference type="Proteomes" id="UP000765509"/>
    </source>
</evidence>
<reference evidence="1" key="1">
    <citation type="submission" date="2021-03" db="EMBL/GenBank/DDBJ databases">
        <title>Draft genome sequence of rust myrtle Austropuccinia psidii MF-1, a brazilian biotype.</title>
        <authorList>
            <person name="Quecine M.C."/>
            <person name="Pachon D.M.R."/>
            <person name="Bonatelli M.L."/>
            <person name="Correr F.H."/>
            <person name="Franceschini L.M."/>
            <person name="Leite T.F."/>
            <person name="Margarido G.R.A."/>
            <person name="Almeida C.A."/>
            <person name="Ferrarezi J.A."/>
            <person name="Labate C.A."/>
        </authorList>
    </citation>
    <scope>NUCLEOTIDE SEQUENCE</scope>
    <source>
        <strain evidence="1">MF-1</strain>
    </source>
</reference>
<dbReference type="Proteomes" id="UP000765509">
    <property type="component" value="Unassembled WGS sequence"/>
</dbReference>